<reference evidence="1 2" key="1">
    <citation type="submission" date="2023-03" db="EMBL/GenBank/DDBJ databases">
        <title>Genome insight into feeding habits of ladybird beetles.</title>
        <authorList>
            <person name="Li H.-S."/>
            <person name="Huang Y.-H."/>
            <person name="Pang H."/>
        </authorList>
    </citation>
    <scope>NUCLEOTIDE SEQUENCE [LARGE SCALE GENOMIC DNA]</scope>
    <source>
        <strain evidence="1">SYSU_2023b</strain>
        <tissue evidence="1">Whole body</tissue>
    </source>
</reference>
<dbReference type="EMBL" id="JARQZJ010000006">
    <property type="protein sequence ID" value="KAK9871622.1"/>
    <property type="molecule type" value="Genomic_DNA"/>
</dbReference>
<name>A0AAW1TU46_9CUCU</name>
<dbReference type="AlphaFoldDB" id="A0AAW1TU46"/>
<dbReference type="Proteomes" id="UP001431783">
    <property type="component" value="Unassembled WGS sequence"/>
</dbReference>
<accession>A0AAW1TU46</accession>
<evidence type="ECO:0000313" key="2">
    <source>
        <dbReference type="Proteomes" id="UP001431783"/>
    </source>
</evidence>
<keyword evidence="2" id="KW-1185">Reference proteome</keyword>
<evidence type="ECO:0000313" key="1">
    <source>
        <dbReference type="EMBL" id="KAK9871622.1"/>
    </source>
</evidence>
<sequence>MIGKLRQNLSENRIVDPPNMPWLSERSIIDLPSASSDLLTIAHSFQTVHLNTYSIFAIELFLAMLQTDAPLVSMLSGNSRVSYAFHSLLTMLQLFHMDPTLGLLRFPIGFLPTTMN</sequence>
<gene>
    <name evidence="1" type="ORF">WA026_013003</name>
</gene>
<organism evidence="1 2">
    <name type="scientific">Henosepilachna vigintioctopunctata</name>
    <dbReference type="NCBI Taxonomy" id="420089"/>
    <lineage>
        <taxon>Eukaryota</taxon>
        <taxon>Metazoa</taxon>
        <taxon>Ecdysozoa</taxon>
        <taxon>Arthropoda</taxon>
        <taxon>Hexapoda</taxon>
        <taxon>Insecta</taxon>
        <taxon>Pterygota</taxon>
        <taxon>Neoptera</taxon>
        <taxon>Endopterygota</taxon>
        <taxon>Coleoptera</taxon>
        <taxon>Polyphaga</taxon>
        <taxon>Cucujiformia</taxon>
        <taxon>Coccinelloidea</taxon>
        <taxon>Coccinellidae</taxon>
        <taxon>Epilachninae</taxon>
        <taxon>Epilachnini</taxon>
        <taxon>Henosepilachna</taxon>
    </lineage>
</organism>
<comment type="caution">
    <text evidence="1">The sequence shown here is derived from an EMBL/GenBank/DDBJ whole genome shotgun (WGS) entry which is preliminary data.</text>
</comment>
<protein>
    <submittedName>
        <fullName evidence="1">Uncharacterized protein</fullName>
    </submittedName>
</protein>
<proteinExistence type="predicted"/>